<keyword evidence="4" id="KW-1185">Reference proteome</keyword>
<dbReference type="Proteomes" id="UP001295423">
    <property type="component" value="Unassembled WGS sequence"/>
</dbReference>
<dbReference type="AlphaFoldDB" id="A0AAD2FTW0"/>
<feature type="signal peptide" evidence="2">
    <location>
        <begin position="1"/>
        <end position="18"/>
    </location>
</feature>
<organism evidence="3 4">
    <name type="scientific">Cylindrotheca closterium</name>
    <dbReference type="NCBI Taxonomy" id="2856"/>
    <lineage>
        <taxon>Eukaryota</taxon>
        <taxon>Sar</taxon>
        <taxon>Stramenopiles</taxon>
        <taxon>Ochrophyta</taxon>
        <taxon>Bacillariophyta</taxon>
        <taxon>Bacillariophyceae</taxon>
        <taxon>Bacillariophycidae</taxon>
        <taxon>Bacillariales</taxon>
        <taxon>Bacillariaceae</taxon>
        <taxon>Cylindrotheca</taxon>
    </lineage>
</organism>
<accession>A0AAD2FTW0</accession>
<keyword evidence="1" id="KW-1133">Transmembrane helix</keyword>
<feature type="transmembrane region" description="Helical" evidence="1">
    <location>
        <begin position="111"/>
        <end position="133"/>
    </location>
</feature>
<comment type="caution">
    <text evidence="3">The sequence shown here is derived from an EMBL/GenBank/DDBJ whole genome shotgun (WGS) entry which is preliminary data.</text>
</comment>
<keyword evidence="2" id="KW-0732">Signal</keyword>
<evidence type="ECO:0000313" key="4">
    <source>
        <dbReference type="Proteomes" id="UP001295423"/>
    </source>
</evidence>
<evidence type="ECO:0000256" key="1">
    <source>
        <dbReference type="SAM" id="Phobius"/>
    </source>
</evidence>
<keyword evidence="1" id="KW-0812">Transmembrane</keyword>
<proteinExistence type="predicted"/>
<sequence length="158" mass="17192">MKFATLLIAAIALFGADAFTPQSQKTNPAVELKKAAASTFAALAIGSSVLGSPFVADAVEPFAFSSTNVVAEKVVRQGLYQDYEVDVVQSVDDASSTFKSAKETKTKKGKYTAILAILVVGSFIVPMAQYFWYVRDDDSSEKFFAEDVPEPPKKKKWF</sequence>
<evidence type="ECO:0000313" key="3">
    <source>
        <dbReference type="EMBL" id="CAJ1953430.1"/>
    </source>
</evidence>
<feature type="chain" id="PRO_5042152936" evidence="2">
    <location>
        <begin position="19"/>
        <end position="158"/>
    </location>
</feature>
<keyword evidence="1" id="KW-0472">Membrane</keyword>
<name>A0AAD2FTW0_9STRA</name>
<evidence type="ECO:0000256" key="2">
    <source>
        <dbReference type="SAM" id="SignalP"/>
    </source>
</evidence>
<reference evidence="3" key="1">
    <citation type="submission" date="2023-08" db="EMBL/GenBank/DDBJ databases">
        <authorList>
            <person name="Audoor S."/>
            <person name="Bilcke G."/>
        </authorList>
    </citation>
    <scope>NUCLEOTIDE SEQUENCE</scope>
</reference>
<dbReference type="EMBL" id="CAKOGP040001825">
    <property type="protein sequence ID" value="CAJ1953430.1"/>
    <property type="molecule type" value="Genomic_DNA"/>
</dbReference>
<gene>
    <name evidence="3" type="ORF">CYCCA115_LOCUS14030</name>
</gene>
<protein>
    <submittedName>
        <fullName evidence="3">Uncharacterized protein</fullName>
    </submittedName>
</protein>